<evidence type="ECO:0000313" key="2">
    <source>
        <dbReference type="EMBL" id="CAF0728440.1"/>
    </source>
</evidence>
<dbReference type="EMBL" id="CAJNOL010000003">
    <property type="protein sequence ID" value="CAF0728440.1"/>
    <property type="molecule type" value="Genomic_DNA"/>
</dbReference>
<keyword evidence="3" id="KW-1185">Reference proteome</keyword>
<keyword evidence="1" id="KW-0732">Signal</keyword>
<sequence length="137" mass="15408">MFYFLLSGAILLTINADVNITCYECNGCTSTPTEISIDNDLCFRIQMNCLSMGIHVTDLTGDQSHSNHSPSNCDQTLSYSSACTVSYYCCSTDKCNTYEKPLLPSSSSSSSLLLFRINKIVFSFYIIYHFKYYNKSI</sequence>
<dbReference type="AlphaFoldDB" id="A0A813N0H1"/>
<gene>
    <name evidence="2" type="ORF">JXQ802_LOCUS313</name>
</gene>
<feature type="chain" id="PRO_5032977790" description="Sodefrin-like factor" evidence="1">
    <location>
        <begin position="17"/>
        <end position="137"/>
    </location>
</feature>
<name>A0A813N0H1_9BILA</name>
<proteinExistence type="predicted"/>
<feature type="signal peptide" evidence="1">
    <location>
        <begin position="1"/>
        <end position="16"/>
    </location>
</feature>
<protein>
    <recommendedName>
        <fullName evidence="4">Sodefrin-like factor</fullName>
    </recommendedName>
</protein>
<evidence type="ECO:0000256" key="1">
    <source>
        <dbReference type="SAM" id="SignalP"/>
    </source>
</evidence>
<reference evidence="2" key="1">
    <citation type="submission" date="2021-02" db="EMBL/GenBank/DDBJ databases">
        <authorList>
            <person name="Nowell W R."/>
        </authorList>
    </citation>
    <scope>NUCLEOTIDE SEQUENCE</scope>
</reference>
<comment type="caution">
    <text evidence="2">The sequence shown here is derived from an EMBL/GenBank/DDBJ whole genome shotgun (WGS) entry which is preliminary data.</text>
</comment>
<evidence type="ECO:0000313" key="3">
    <source>
        <dbReference type="Proteomes" id="UP000663870"/>
    </source>
</evidence>
<accession>A0A813N0H1</accession>
<dbReference type="Proteomes" id="UP000663870">
    <property type="component" value="Unassembled WGS sequence"/>
</dbReference>
<evidence type="ECO:0008006" key="4">
    <source>
        <dbReference type="Google" id="ProtNLM"/>
    </source>
</evidence>
<organism evidence="2 3">
    <name type="scientific">Rotaria sordida</name>
    <dbReference type="NCBI Taxonomy" id="392033"/>
    <lineage>
        <taxon>Eukaryota</taxon>
        <taxon>Metazoa</taxon>
        <taxon>Spiralia</taxon>
        <taxon>Gnathifera</taxon>
        <taxon>Rotifera</taxon>
        <taxon>Eurotatoria</taxon>
        <taxon>Bdelloidea</taxon>
        <taxon>Philodinida</taxon>
        <taxon>Philodinidae</taxon>
        <taxon>Rotaria</taxon>
    </lineage>
</organism>